<evidence type="ECO:0000256" key="1">
    <source>
        <dbReference type="ARBA" id="ARBA00007789"/>
    </source>
</evidence>
<dbReference type="FunFam" id="3.20.20.30:FF:000002">
    <property type="entry name" value="LLM class flavin-dependent oxidoreductase"/>
    <property type="match status" value="1"/>
</dbReference>
<dbReference type="OrthoDB" id="9780518at2"/>
<dbReference type="InterPro" id="IPR019949">
    <property type="entry name" value="CmoO-like"/>
</dbReference>
<dbReference type="AlphaFoldDB" id="A0A1T4LKK9"/>
<organism evidence="4 5">
    <name type="scientific">Lysobacter spongiicola DSM 21749</name>
    <dbReference type="NCBI Taxonomy" id="1122188"/>
    <lineage>
        <taxon>Bacteria</taxon>
        <taxon>Pseudomonadati</taxon>
        <taxon>Pseudomonadota</taxon>
        <taxon>Gammaproteobacteria</taxon>
        <taxon>Lysobacterales</taxon>
        <taxon>Lysobacteraceae</taxon>
        <taxon>Novilysobacter</taxon>
    </lineage>
</organism>
<evidence type="ECO:0000313" key="4">
    <source>
        <dbReference type="EMBL" id="SJZ55302.1"/>
    </source>
</evidence>
<dbReference type="Pfam" id="PF00296">
    <property type="entry name" value="Bac_luciferase"/>
    <property type="match status" value="1"/>
</dbReference>
<dbReference type="PANTHER" id="PTHR30137:SF6">
    <property type="entry name" value="LUCIFERASE-LIKE MONOOXYGENASE"/>
    <property type="match status" value="1"/>
</dbReference>
<keyword evidence="5" id="KW-1185">Reference proteome</keyword>
<sequence length="328" mass="35310">MVPYSLLDLAPVTEGSDVGTALANSLDLARHAEQWGYRRFWLAEHHNMPGIASAATAVLIAHVAAGTSTIRVGAGGIMLPNHSPLQVAEQFGTLAALHPDRIDLGLGRAPGTDRPTIRALRRYSESADAFPQDVAELLHYFEPAQPGQAVRAVPGAGIQVPVWLLGSSLFSAQLAAAIGLPFAFASHFAPDAMDDALALYHREFTPSARLAKPYVMLALNVVAAEDDAEARHLFTTQQQSFVNLRRGQAGLVPPPIDDIEAWWSPVEKAGVERALGCAVIGGAETVKRGISDFVTRYRPDELLLTANIFDHEKRLRSFEMAAKAMAPL</sequence>
<accession>A0A1T4LKK9</accession>
<evidence type="ECO:0000259" key="3">
    <source>
        <dbReference type="Pfam" id="PF00296"/>
    </source>
</evidence>
<dbReference type="RefSeq" id="WP_078756726.1">
    <property type="nucleotide sequence ID" value="NZ_FUXP01000001.1"/>
</dbReference>
<dbReference type="GO" id="GO:0005829">
    <property type="term" value="C:cytosol"/>
    <property type="evidence" value="ECO:0007669"/>
    <property type="project" value="TreeGrafter"/>
</dbReference>
<dbReference type="NCBIfam" id="TIGR03558">
    <property type="entry name" value="oxido_grp_1"/>
    <property type="match status" value="1"/>
</dbReference>
<dbReference type="SUPFAM" id="SSF51679">
    <property type="entry name" value="Bacterial luciferase-like"/>
    <property type="match status" value="1"/>
</dbReference>
<dbReference type="CDD" id="cd00347">
    <property type="entry name" value="Flavin_utilizing_monoxygenases"/>
    <property type="match status" value="1"/>
</dbReference>
<dbReference type="InterPro" id="IPR036661">
    <property type="entry name" value="Luciferase-like_sf"/>
</dbReference>
<dbReference type="InterPro" id="IPR050766">
    <property type="entry name" value="Bact_Lucif_Oxidored"/>
</dbReference>
<evidence type="ECO:0000313" key="5">
    <source>
        <dbReference type="Proteomes" id="UP000190061"/>
    </source>
</evidence>
<dbReference type="EMBL" id="FUXP01000001">
    <property type="protein sequence ID" value="SJZ55302.1"/>
    <property type="molecule type" value="Genomic_DNA"/>
</dbReference>
<reference evidence="4 5" key="1">
    <citation type="submission" date="2017-02" db="EMBL/GenBank/DDBJ databases">
        <authorList>
            <person name="Peterson S.W."/>
        </authorList>
    </citation>
    <scope>NUCLEOTIDE SEQUENCE [LARGE SCALE GENOMIC DNA]</scope>
    <source>
        <strain evidence="4 5">DSM 21749</strain>
    </source>
</reference>
<dbReference type="Gene3D" id="3.20.20.30">
    <property type="entry name" value="Luciferase-like domain"/>
    <property type="match status" value="1"/>
</dbReference>
<dbReference type="GO" id="GO:0016705">
    <property type="term" value="F:oxidoreductase activity, acting on paired donors, with incorporation or reduction of molecular oxygen"/>
    <property type="evidence" value="ECO:0007669"/>
    <property type="project" value="InterPro"/>
</dbReference>
<evidence type="ECO:0000256" key="2">
    <source>
        <dbReference type="ARBA" id="ARBA00074555"/>
    </source>
</evidence>
<dbReference type="InterPro" id="IPR011251">
    <property type="entry name" value="Luciferase-like_dom"/>
</dbReference>
<dbReference type="Proteomes" id="UP000190061">
    <property type="component" value="Unassembled WGS sequence"/>
</dbReference>
<comment type="similarity">
    <text evidence="1">To bacterial alkanal monooxygenase alpha and beta chains.</text>
</comment>
<feature type="domain" description="Luciferase-like" evidence="3">
    <location>
        <begin position="13"/>
        <end position="293"/>
    </location>
</feature>
<dbReference type="PANTHER" id="PTHR30137">
    <property type="entry name" value="LUCIFERASE-LIKE MONOOXYGENASE"/>
    <property type="match status" value="1"/>
</dbReference>
<proteinExistence type="predicted"/>
<protein>
    <recommendedName>
        <fullName evidence="2">Luciferase-like monooxygenase</fullName>
    </recommendedName>
</protein>
<dbReference type="STRING" id="1122188.SAMN02745674_00052"/>
<gene>
    <name evidence="4" type="ORF">SAMN02745674_00052</name>
</gene>
<name>A0A1T4LKK9_9GAMM</name>